<evidence type="ECO:0000313" key="3">
    <source>
        <dbReference type="Proteomes" id="UP001576780"/>
    </source>
</evidence>
<accession>A0ABV4WKX2</accession>
<protein>
    <submittedName>
        <fullName evidence="2">FHA domain-containing protein</fullName>
    </submittedName>
</protein>
<dbReference type="InterPro" id="IPR000253">
    <property type="entry name" value="FHA_dom"/>
</dbReference>
<evidence type="ECO:0000259" key="1">
    <source>
        <dbReference type="PROSITE" id="PS50006"/>
    </source>
</evidence>
<dbReference type="RefSeq" id="WP_413278116.1">
    <property type="nucleotide sequence ID" value="NZ_JBHFNT010000119.1"/>
</dbReference>
<dbReference type="SMART" id="SM00240">
    <property type="entry name" value="FHA"/>
    <property type="match status" value="1"/>
</dbReference>
<dbReference type="PANTHER" id="PTHR23308">
    <property type="entry name" value="NUCLEAR INHIBITOR OF PROTEIN PHOSPHATASE-1"/>
    <property type="match status" value="1"/>
</dbReference>
<dbReference type="CDD" id="cd00060">
    <property type="entry name" value="FHA"/>
    <property type="match status" value="1"/>
</dbReference>
<comment type="caution">
    <text evidence="2">The sequence shown here is derived from an EMBL/GenBank/DDBJ whole genome shotgun (WGS) entry which is preliminary data.</text>
</comment>
<gene>
    <name evidence="2" type="ORF">ACE1CA_14350</name>
</gene>
<dbReference type="EMBL" id="JBHFNT010000119">
    <property type="protein sequence ID" value="MFB2835710.1"/>
    <property type="molecule type" value="Genomic_DNA"/>
</dbReference>
<dbReference type="InterPro" id="IPR008984">
    <property type="entry name" value="SMAD_FHA_dom_sf"/>
</dbReference>
<dbReference type="Pfam" id="PF00498">
    <property type="entry name" value="FHA"/>
    <property type="match status" value="1"/>
</dbReference>
<dbReference type="Gene3D" id="2.60.200.20">
    <property type="match status" value="1"/>
</dbReference>
<keyword evidence="3" id="KW-1185">Reference proteome</keyword>
<dbReference type="SUPFAM" id="SSF49879">
    <property type="entry name" value="SMAD/FHA domain"/>
    <property type="match status" value="1"/>
</dbReference>
<name>A0ABV4WKX2_9CYAN</name>
<sequence length="191" mass="21447">MLSNLTYPNQDKDKAFQFLEKSTSFLRSLVANCRHDIEELTTVMEPILNAPKRCEVAPFYIQAVSTGKSTFLVTNLSHAETVQIVDCAEQWLIGRSKSDCAIAIPDLSISRCHAILSHEAGNNFFIRDVGSRNGTKVNDKRLMSLDSCLLQDGDLIEFGLIQVEFFLTSFIEENEDVWLNSENVINEGLLV</sequence>
<dbReference type="PROSITE" id="PS50006">
    <property type="entry name" value="FHA_DOMAIN"/>
    <property type="match status" value="1"/>
</dbReference>
<evidence type="ECO:0000313" key="2">
    <source>
        <dbReference type="EMBL" id="MFB2835710.1"/>
    </source>
</evidence>
<reference evidence="2 3" key="1">
    <citation type="submission" date="2024-09" db="EMBL/GenBank/DDBJ databases">
        <title>Floridaenema gen nov. (Aerosakkonemataceae, Aerosakkonematales ord. nov., Cyanobacteria) from benthic tropical and subtropical fresh waters, with the description of four new species.</title>
        <authorList>
            <person name="Moretto J.A."/>
            <person name="Berthold D.E."/>
            <person name="Lefler F.W."/>
            <person name="Huang I.-S."/>
            <person name="Laughinghouse H. IV."/>
        </authorList>
    </citation>
    <scope>NUCLEOTIDE SEQUENCE [LARGE SCALE GENOMIC DNA]</scope>
    <source>
        <strain evidence="2 3">BLCC-F167</strain>
    </source>
</reference>
<proteinExistence type="predicted"/>
<organism evidence="2 3">
    <name type="scientific">Floridaenema evergladense BLCC-F167</name>
    <dbReference type="NCBI Taxonomy" id="3153639"/>
    <lineage>
        <taxon>Bacteria</taxon>
        <taxon>Bacillati</taxon>
        <taxon>Cyanobacteriota</taxon>
        <taxon>Cyanophyceae</taxon>
        <taxon>Oscillatoriophycideae</taxon>
        <taxon>Aerosakkonematales</taxon>
        <taxon>Aerosakkonemataceae</taxon>
        <taxon>Floridanema</taxon>
        <taxon>Floridanema evergladense</taxon>
    </lineage>
</organism>
<feature type="domain" description="FHA" evidence="1">
    <location>
        <begin position="91"/>
        <end position="142"/>
    </location>
</feature>
<dbReference type="InterPro" id="IPR050923">
    <property type="entry name" value="Cell_Proc_Reg/RNA_Proc"/>
</dbReference>
<dbReference type="Proteomes" id="UP001576780">
    <property type="component" value="Unassembled WGS sequence"/>
</dbReference>